<sequence length="47" mass="5269">MNRNVYAEEGTTITWWVPADCPHNEVAISAAATWCETRWGFRAVVSA</sequence>
<gene>
    <name evidence="1" type="ORF">J2S59_000282</name>
</gene>
<protein>
    <submittedName>
        <fullName evidence="1">Uncharacterized protein</fullName>
    </submittedName>
</protein>
<organism evidence="1 2">
    <name type="scientific">Nocardioides massiliensis</name>
    <dbReference type="NCBI Taxonomy" id="1325935"/>
    <lineage>
        <taxon>Bacteria</taxon>
        <taxon>Bacillati</taxon>
        <taxon>Actinomycetota</taxon>
        <taxon>Actinomycetes</taxon>
        <taxon>Propionibacteriales</taxon>
        <taxon>Nocardioidaceae</taxon>
        <taxon>Nocardioides</taxon>
    </lineage>
</organism>
<dbReference type="Proteomes" id="UP001240447">
    <property type="component" value="Unassembled WGS sequence"/>
</dbReference>
<evidence type="ECO:0000313" key="1">
    <source>
        <dbReference type="EMBL" id="MDP9820473.1"/>
    </source>
</evidence>
<name>A0ABT9NJ87_9ACTN</name>
<reference evidence="1 2" key="1">
    <citation type="submission" date="2023-07" db="EMBL/GenBank/DDBJ databases">
        <title>Sequencing the genomes of 1000 actinobacteria strains.</title>
        <authorList>
            <person name="Klenk H.-P."/>
        </authorList>
    </citation>
    <scope>NUCLEOTIDE SEQUENCE [LARGE SCALE GENOMIC DNA]</scope>
    <source>
        <strain evidence="1 2">GD13</strain>
    </source>
</reference>
<accession>A0ABT9NJ87</accession>
<dbReference type="EMBL" id="JAUSQM010000001">
    <property type="protein sequence ID" value="MDP9820473.1"/>
    <property type="molecule type" value="Genomic_DNA"/>
</dbReference>
<evidence type="ECO:0000313" key="2">
    <source>
        <dbReference type="Proteomes" id="UP001240447"/>
    </source>
</evidence>
<keyword evidence="2" id="KW-1185">Reference proteome</keyword>
<comment type="caution">
    <text evidence="1">The sequence shown here is derived from an EMBL/GenBank/DDBJ whole genome shotgun (WGS) entry which is preliminary data.</text>
</comment>
<proteinExistence type="predicted"/>